<sequence>YNQIADAINTKFRSIRNKRRCKLKPVEEIENSIDTSSVTEEHVESPNNNEVSYI</sequence>
<feature type="compositionally biased region" description="Polar residues" evidence="1">
    <location>
        <begin position="45"/>
        <end position="54"/>
    </location>
</feature>
<keyword evidence="3" id="KW-1185">Reference proteome</keyword>
<evidence type="ECO:0000313" key="3">
    <source>
        <dbReference type="Proteomes" id="UP000789396"/>
    </source>
</evidence>
<comment type="caution">
    <text evidence="2">The sequence shown here is derived from an EMBL/GenBank/DDBJ whole genome shotgun (WGS) entry which is preliminary data.</text>
</comment>
<feature type="non-terminal residue" evidence="2">
    <location>
        <position position="1"/>
    </location>
</feature>
<evidence type="ECO:0000256" key="1">
    <source>
        <dbReference type="SAM" id="MobiDB-lite"/>
    </source>
</evidence>
<dbReference type="EMBL" id="CAJVPZ010067294">
    <property type="protein sequence ID" value="CAG8796960.1"/>
    <property type="molecule type" value="Genomic_DNA"/>
</dbReference>
<accession>A0A9N9JXV0</accession>
<protein>
    <submittedName>
        <fullName evidence="2">2716_t:CDS:1</fullName>
    </submittedName>
</protein>
<dbReference type="Proteomes" id="UP000789396">
    <property type="component" value="Unassembled WGS sequence"/>
</dbReference>
<reference evidence="2" key="1">
    <citation type="submission" date="2021-06" db="EMBL/GenBank/DDBJ databases">
        <authorList>
            <person name="Kallberg Y."/>
            <person name="Tangrot J."/>
            <person name="Rosling A."/>
        </authorList>
    </citation>
    <scope>NUCLEOTIDE SEQUENCE</scope>
    <source>
        <strain evidence="2">IN212</strain>
    </source>
</reference>
<feature type="region of interest" description="Disordered" evidence="1">
    <location>
        <begin position="33"/>
        <end position="54"/>
    </location>
</feature>
<name>A0A9N9JXV0_9GLOM</name>
<evidence type="ECO:0000313" key="2">
    <source>
        <dbReference type="EMBL" id="CAG8796960.1"/>
    </source>
</evidence>
<gene>
    <name evidence="2" type="ORF">RFULGI_LOCUS17328</name>
</gene>
<dbReference type="AlphaFoldDB" id="A0A9N9JXV0"/>
<organism evidence="2 3">
    <name type="scientific">Racocetra fulgida</name>
    <dbReference type="NCBI Taxonomy" id="60492"/>
    <lineage>
        <taxon>Eukaryota</taxon>
        <taxon>Fungi</taxon>
        <taxon>Fungi incertae sedis</taxon>
        <taxon>Mucoromycota</taxon>
        <taxon>Glomeromycotina</taxon>
        <taxon>Glomeromycetes</taxon>
        <taxon>Diversisporales</taxon>
        <taxon>Gigasporaceae</taxon>
        <taxon>Racocetra</taxon>
    </lineage>
</organism>
<proteinExistence type="predicted"/>